<dbReference type="KEGG" id="proe:H9L23_12310"/>
<evidence type="ECO:0000256" key="1">
    <source>
        <dbReference type="ARBA" id="ARBA00007401"/>
    </source>
</evidence>
<dbReference type="SUPFAM" id="SSF49785">
    <property type="entry name" value="Galactose-binding domain-like"/>
    <property type="match status" value="1"/>
</dbReference>
<sequence>MLLKMKRYLSVFCFFSLLMPFIGFSQENLPVKSISLNGKWEMGFGRKYTSSVIVPGIHNDPAKISNEVLWYKKEIKLPLGKWTGATLKLNGARFRPQIYINGTLVGEQEGGMAPVFFQLKHPDIRPGQTITLEIALASLKNVPQTDASYTPGSDQWRSDVSSGLWDEVLLKLHGKVNIERIIPFINYDAQKVSFKFDLNGRTDFRGKAEIKILDHTGKILLTGTKTISGAHDSINVLTKGILKNWSPKNPNLYQVQLKVFDDQARLMDKSSIPFGLKKFEIRNKKFYLNNQPFVAKGGTIVWHRWVRSKEGRTLGYDSAWFKKNIIQLSKDHGANYLRFHLGLPPEKFLDMCDKNGLVVQYEWNFFHGMPASKESLLIQYKSWLDLAMRHPSICLIHPYNETVGDQLKTVWTALDQLLPAYPALILEDRDVIHIHKYWWSMFENVGLYYDDANVFPKAIMADEFGGNYLDENGDLGGYPSLKESYLRFLGRKHTKEERLEFQAASNARIAEYWRRIGAAGFAPFCALGSNEDGNTWFLGPLKEGKAKPVWDALTASFSPRSVSIDLWDKNFEPAQTIKLPVYLFNDESDQAMLSVLVTVADTTGKILVKQSFSSQVKPFSQSVEQVPLNLPGITGRYLIKAELLNPPKEVKYPVISKWAIHIFKAKVPGHIQNIRVGISSSQKELSQFLDHFGIKKVALNDPSADMILTSKTDWSELANGDSLMLKTLANAIAKGKSVVMLDVGDRPLGQGYPKKAGDLGPLQGVASVYKPKVNTYQLFNGISLKFTETAEPESYIHPDRENSELWYNLPADYTRIWNGLRGGLIVPASNMEFKGLSADAFIAQWQARGAEKEKIKNGSYYAYELQGFYSFSALPNDEATKKKLKDKVYFLVQDAPSLSNSINLNTPVLITDLSKTYQDSKNGLADKFIPLASSAKNLTQTPIALIGFGTGKGKLIVSQLLTSGRLAKGFGEESLYGIRYDEATVQYVLNMMSLVIK</sequence>
<dbReference type="InterPro" id="IPR013783">
    <property type="entry name" value="Ig-like_fold"/>
</dbReference>
<organism evidence="5 6">
    <name type="scientific">Pedobacter roseus</name>
    <dbReference type="NCBI Taxonomy" id="336820"/>
    <lineage>
        <taxon>Bacteria</taxon>
        <taxon>Pseudomonadati</taxon>
        <taxon>Bacteroidota</taxon>
        <taxon>Sphingobacteriia</taxon>
        <taxon>Sphingobacteriales</taxon>
        <taxon>Sphingobacteriaceae</taxon>
        <taxon>Pedobacter</taxon>
    </lineage>
</organism>
<keyword evidence="2 5" id="KW-0378">Hydrolase</keyword>
<protein>
    <submittedName>
        <fullName evidence="5">Glycoside hydrolase</fullName>
    </submittedName>
</protein>
<evidence type="ECO:0000259" key="4">
    <source>
        <dbReference type="Pfam" id="PF00703"/>
    </source>
</evidence>
<dbReference type="EMBL" id="CP060723">
    <property type="protein sequence ID" value="QNN44806.1"/>
    <property type="molecule type" value="Genomic_DNA"/>
</dbReference>
<comment type="similarity">
    <text evidence="1">Belongs to the glycosyl hydrolase 2 family.</text>
</comment>
<reference evidence="5 6" key="1">
    <citation type="submission" date="2020-08" db="EMBL/GenBank/DDBJ databases">
        <title>Genome sequence of Pedobacter roseus KACC 11594T.</title>
        <authorList>
            <person name="Hyun D.-W."/>
            <person name="Bae J.-W."/>
        </authorList>
    </citation>
    <scope>NUCLEOTIDE SEQUENCE [LARGE SCALE GENOMIC DNA]</scope>
    <source>
        <strain evidence="5 6">KACC 11594</strain>
    </source>
</reference>
<dbReference type="Proteomes" id="UP000515806">
    <property type="component" value="Chromosome"/>
</dbReference>
<dbReference type="SUPFAM" id="SSF49303">
    <property type="entry name" value="beta-Galactosidase/glucuronidase domain"/>
    <property type="match status" value="1"/>
</dbReference>
<dbReference type="Pfam" id="PF00703">
    <property type="entry name" value="Glyco_hydro_2"/>
    <property type="match status" value="1"/>
</dbReference>
<evidence type="ECO:0000313" key="6">
    <source>
        <dbReference type="Proteomes" id="UP000515806"/>
    </source>
</evidence>
<gene>
    <name evidence="5" type="ORF">H9L23_12310</name>
</gene>
<dbReference type="GO" id="GO:0004553">
    <property type="term" value="F:hydrolase activity, hydrolyzing O-glycosyl compounds"/>
    <property type="evidence" value="ECO:0007669"/>
    <property type="project" value="InterPro"/>
</dbReference>
<evidence type="ECO:0000313" key="5">
    <source>
        <dbReference type="EMBL" id="QNN44806.1"/>
    </source>
</evidence>
<proteinExistence type="inferred from homology"/>
<dbReference type="InterPro" id="IPR036156">
    <property type="entry name" value="Beta-gal/glucu_dom_sf"/>
</dbReference>
<dbReference type="SUPFAM" id="SSF51445">
    <property type="entry name" value="(Trans)glycosidases"/>
    <property type="match status" value="1"/>
</dbReference>
<dbReference type="InterPro" id="IPR006102">
    <property type="entry name" value="Ig-like_GH2"/>
</dbReference>
<feature type="domain" description="Glycoside hydrolase family 2 immunoglobulin-like beta-sandwich" evidence="4">
    <location>
        <begin position="190"/>
        <end position="276"/>
    </location>
</feature>
<accession>A0A7G9QN81</accession>
<dbReference type="Gene3D" id="3.20.20.80">
    <property type="entry name" value="Glycosidases"/>
    <property type="match status" value="1"/>
</dbReference>
<keyword evidence="3" id="KW-0326">Glycosidase</keyword>
<evidence type="ECO:0000256" key="2">
    <source>
        <dbReference type="ARBA" id="ARBA00022801"/>
    </source>
</evidence>
<dbReference type="InterPro" id="IPR051913">
    <property type="entry name" value="GH2_Domain-Containing"/>
</dbReference>
<dbReference type="Gene3D" id="2.60.40.10">
    <property type="entry name" value="Immunoglobulins"/>
    <property type="match status" value="1"/>
</dbReference>
<dbReference type="PANTHER" id="PTHR42732">
    <property type="entry name" value="BETA-GALACTOSIDASE"/>
    <property type="match status" value="1"/>
</dbReference>
<name>A0A7G9QN81_9SPHI</name>
<keyword evidence="6" id="KW-1185">Reference proteome</keyword>
<dbReference type="AlphaFoldDB" id="A0A7G9QN81"/>
<dbReference type="GO" id="GO:0005975">
    <property type="term" value="P:carbohydrate metabolic process"/>
    <property type="evidence" value="ECO:0007669"/>
    <property type="project" value="InterPro"/>
</dbReference>
<dbReference type="Gene3D" id="2.60.120.260">
    <property type="entry name" value="Galactose-binding domain-like"/>
    <property type="match status" value="1"/>
</dbReference>
<evidence type="ECO:0000256" key="3">
    <source>
        <dbReference type="ARBA" id="ARBA00023295"/>
    </source>
</evidence>
<dbReference type="InterPro" id="IPR008979">
    <property type="entry name" value="Galactose-bd-like_sf"/>
</dbReference>
<dbReference type="PANTHER" id="PTHR42732:SF1">
    <property type="entry name" value="BETA-MANNOSIDASE"/>
    <property type="match status" value="1"/>
</dbReference>
<dbReference type="InterPro" id="IPR017853">
    <property type="entry name" value="GH"/>
</dbReference>